<dbReference type="SUPFAM" id="SSF102114">
    <property type="entry name" value="Radical SAM enzymes"/>
    <property type="match status" value="1"/>
</dbReference>
<name>A0A3B6KCW2_WHEAT</name>
<dbReference type="SMART" id="SM00729">
    <property type="entry name" value="Elp3"/>
    <property type="match status" value="1"/>
</dbReference>
<dbReference type="STRING" id="4565.A0A3B6KCW2"/>
<dbReference type="UniPathway" id="UPA00344"/>
<evidence type="ECO:0000256" key="11">
    <source>
        <dbReference type="ARBA" id="ARBA00023150"/>
    </source>
</evidence>
<dbReference type="CDD" id="cd01335">
    <property type="entry name" value="Radical_SAM"/>
    <property type="match status" value="1"/>
</dbReference>
<reference evidence="16" key="2">
    <citation type="submission" date="2018-10" db="UniProtKB">
        <authorList>
            <consortium name="EnsemblPlants"/>
        </authorList>
    </citation>
    <scope>IDENTIFICATION</scope>
</reference>
<comment type="cofactor">
    <cofactor evidence="1">
        <name>[4Fe-4S] cluster</name>
        <dbReference type="ChEBI" id="CHEBI:49883"/>
    </cofactor>
</comment>
<feature type="compositionally biased region" description="Pro residues" evidence="14">
    <location>
        <begin position="58"/>
        <end position="71"/>
    </location>
</feature>
<dbReference type="GO" id="GO:0061799">
    <property type="term" value="F:cyclic pyranopterin monophosphate synthase activity"/>
    <property type="evidence" value="ECO:0000318"/>
    <property type="project" value="GO_Central"/>
</dbReference>
<dbReference type="InterPro" id="IPR006638">
    <property type="entry name" value="Elp3/MiaA/NifB-like_rSAM"/>
</dbReference>
<keyword evidence="17" id="KW-1185">Reference proteome</keyword>
<proteinExistence type="inferred from homology"/>
<dbReference type="GO" id="GO:0006777">
    <property type="term" value="P:Mo-molybdopterin cofactor biosynthetic process"/>
    <property type="evidence" value="ECO:0000318"/>
    <property type="project" value="GO_Central"/>
</dbReference>
<evidence type="ECO:0000256" key="14">
    <source>
        <dbReference type="SAM" id="MobiDB-lite"/>
    </source>
</evidence>
<dbReference type="Pfam" id="PF04055">
    <property type="entry name" value="Radical_SAM"/>
    <property type="match status" value="1"/>
</dbReference>
<keyword evidence="6" id="KW-0479">Metal-binding</keyword>
<dbReference type="InterPro" id="IPR013483">
    <property type="entry name" value="MoaA"/>
</dbReference>
<evidence type="ECO:0000256" key="3">
    <source>
        <dbReference type="ARBA" id="ARBA00012167"/>
    </source>
</evidence>
<evidence type="ECO:0000256" key="7">
    <source>
        <dbReference type="ARBA" id="ARBA00022741"/>
    </source>
</evidence>
<dbReference type="InterPro" id="IPR010505">
    <property type="entry name" value="MoaA_twitch"/>
</dbReference>
<evidence type="ECO:0000256" key="2">
    <source>
        <dbReference type="ARBA" id="ARBA00005046"/>
    </source>
</evidence>
<dbReference type="EnsemblPlants" id="TraesCS5A02G059400.1">
    <property type="protein sequence ID" value="TraesCS5A02G059400.1"/>
    <property type="gene ID" value="TraesCS5A02G059400"/>
</dbReference>
<evidence type="ECO:0000256" key="4">
    <source>
        <dbReference type="ARBA" id="ARBA00022485"/>
    </source>
</evidence>
<sequence>MQPAASHVTSTLRRRLLSASRRPPCLAPPTSPTVYCGAVTEERHPWSSPATTSSCSPTAPPPAAAPAPRPLSAPVAGKWPHRQLHRLNVPDHQVDAMRVGLRSLTSTSASTRVTYGHRCSNAYSTCCATKPEVLPVETRASDMLVDSFGRFHNYLRISLTERCNLRCQYCMPAEGVELTPKSELLSHDEIIRIANLFVTSGVDKIRLTGGEPTVRKDLEDICLHLSGLKGLKTIAMTTNGIVLSKKLPRLKECGLNALNISLDTLIPAKFEFMTRRKGHSKVMESIDTAIQLGYDPVKINCVIMRGTNDDEICDFVELTRHKPINVRFIEFMPFDGNVWNVKKLVPYAEILDKVRQRFKGVERLQDHPSDTAKNFKIDGHVGTISFITSMTEHFCAGCNRLRLLADGNFKVCLFGPSEVSLREPIHSGIDDAGLKEIISAAVKRKKAKHAGMFDIAKTANRPMIHIGG</sequence>
<evidence type="ECO:0000256" key="6">
    <source>
        <dbReference type="ARBA" id="ARBA00022723"/>
    </source>
</evidence>
<dbReference type="Gramene" id="TraesLDM5A03G02591520.1">
    <property type="protein sequence ID" value="TraesLDM5A03G02591520.1"/>
    <property type="gene ID" value="TraesLDM5A03G02591520"/>
</dbReference>
<dbReference type="Gramene" id="TraesCS5A02G059400.1">
    <property type="protein sequence ID" value="TraesCS5A02G059400.1"/>
    <property type="gene ID" value="TraesCS5A02G059400"/>
</dbReference>
<feature type="domain" description="Radical SAM core" evidence="15">
    <location>
        <begin position="147"/>
        <end position="370"/>
    </location>
</feature>
<dbReference type="GO" id="GO:0005525">
    <property type="term" value="F:GTP binding"/>
    <property type="evidence" value="ECO:0007669"/>
    <property type="project" value="UniProtKB-KW"/>
</dbReference>
<dbReference type="InterPro" id="IPR050105">
    <property type="entry name" value="MoCo_biosynth_MoaA/MoaC"/>
</dbReference>
<dbReference type="PROSITE" id="PS51918">
    <property type="entry name" value="RADICAL_SAM"/>
    <property type="match status" value="1"/>
</dbReference>
<dbReference type="EC" id="4.1.99.22" evidence="3"/>
<keyword evidence="12" id="KW-0456">Lyase</keyword>
<evidence type="ECO:0000256" key="13">
    <source>
        <dbReference type="ARBA" id="ARBA00048697"/>
    </source>
</evidence>
<comment type="catalytic activity">
    <reaction evidence="13">
        <text>GTP + AH2 + S-adenosyl-L-methionine = (8S)-3',8-cyclo-7,8-dihydroguanosine 5'-triphosphate + 5'-deoxyadenosine + L-methionine + A + H(+)</text>
        <dbReference type="Rhea" id="RHEA:49576"/>
        <dbReference type="ChEBI" id="CHEBI:13193"/>
        <dbReference type="ChEBI" id="CHEBI:15378"/>
        <dbReference type="ChEBI" id="CHEBI:17319"/>
        <dbReference type="ChEBI" id="CHEBI:17499"/>
        <dbReference type="ChEBI" id="CHEBI:37565"/>
        <dbReference type="ChEBI" id="CHEBI:57844"/>
        <dbReference type="ChEBI" id="CHEBI:59789"/>
        <dbReference type="ChEBI" id="CHEBI:131766"/>
        <dbReference type="EC" id="4.1.99.22"/>
    </reaction>
</comment>
<dbReference type="Gramene" id="TraesCLE_scaffold_001720_01G000400.1">
    <property type="protein sequence ID" value="TraesCLE_scaffold_001720_01G000400.1"/>
    <property type="gene ID" value="TraesCLE_scaffold_001720_01G000400"/>
</dbReference>
<evidence type="ECO:0000313" key="17">
    <source>
        <dbReference type="Proteomes" id="UP000019116"/>
    </source>
</evidence>
<evidence type="ECO:0000256" key="8">
    <source>
        <dbReference type="ARBA" id="ARBA00023004"/>
    </source>
</evidence>
<dbReference type="SMR" id="A0A3B6KCW2"/>
<dbReference type="GO" id="GO:0051539">
    <property type="term" value="F:4 iron, 4 sulfur cluster binding"/>
    <property type="evidence" value="ECO:0007669"/>
    <property type="project" value="UniProtKB-KW"/>
</dbReference>
<reference evidence="16" key="1">
    <citation type="submission" date="2018-08" db="EMBL/GenBank/DDBJ databases">
        <authorList>
            <person name="Rossello M."/>
        </authorList>
    </citation>
    <scope>NUCLEOTIDE SEQUENCE [LARGE SCALE GENOMIC DNA]</scope>
    <source>
        <strain evidence="16">cv. Chinese Spring</strain>
    </source>
</reference>
<dbReference type="Gramene" id="TraesLAC5A03G02542160.1">
    <property type="protein sequence ID" value="TraesLAC5A03G02542160.1"/>
    <property type="gene ID" value="TraesLAC5A03G02542160"/>
</dbReference>
<dbReference type="Gramene" id="TraesJUL5A03G02607800.1">
    <property type="protein sequence ID" value="TraesJUL5A03G02607800.1"/>
    <property type="gene ID" value="TraesJUL5A03G02607800"/>
</dbReference>
<dbReference type="InterPro" id="IPR013785">
    <property type="entry name" value="Aldolase_TIM"/>
</dbReference>
<keyword evidence="4" id="KW-0004">4Fe-4S</keyword>
<keyword evidence="7" id="KW-0547">Nucleotide-binding</keyword>
<dbReference type="Gramene" id="TraesARI5A03G02628980.1">
    <property type="protein sequence ID" value="TraesARI5A03G02628980.1"/>
    <property type="gene ID" value="TraesARI5A03G02628980"/>
</dbReference>
<dbReference type="PROSITE" id="PS01305">
    <property type="entry name" value="MOAA_NIFB_PQQE"/>
    <property type="match status" value="1"/>
</dbReference>
<evidence type="ECO:0000256" key="1">
    <source>
        <dbReference type="ARBA" id="ARBA00001966"/>
    </source>
</evidence>
<dbReference type="Gramene" id="TraesSYM5A03G02616280.1">
    <property type="protein sequence ID" value="TraesSYM5A03G02616280.1"/>
    <property type="gene ID" value="TraesSYM5A03G02616280"/>
</dbReference>
<dbReference type="PANTHER" id="PTHR22960:SF0">
    <property type="entry name" value="MOLYBDENUM COFACTOR BIOSYNTHESIS PROTEIN 1"/>
    <property type="match status" value="1"/>
</dbReference>
<dbReference type="OMA" id="MQFLPRQ"/>
<organism evidence="16">
    <name type="scientific">Triticum aestivum</name>
    <name type="common">Wheat</name>
    <dbReference type="NCBI Taxonomy" id="4565"/>
    <lineage>
        <taxon>Eukaryota</taxon>
        <taxon>Viridiplantae</taxon>
        <taxon>Streptophyta</taxon>
        <taxon>Embryophyta</taxon>
        <taxon>Tracheophyta</taxon>
        <taxon>Spermatophyta</taxon>
        <taxon>Magnoliopsida</taxon>
        <taxon>Liliopsida</taxon>
        <taxon>Poales</taxon>
        <taxon>Poaceae</taxon>
        <taxon>BOP clade</taxon>
        <taxon>Pooideae</taxon>
        <taxon>Triticodae</taxon>
        <taxon>Triticeae</taxon>
        <taxon>Triticinae</taxon>
        <taxon>Triticum</taxon>
    </lineage>
</organism>
<evidence type="ECO:0000256" key="12">
    <source>
        <dbReference type="ARBA" id="ARBA00023239"/>
    </source>
</evidence>
<feature type="region of interest" description="Disordered" evidence="14">
    <location>
        <begin position="46"/>
        <end position="73"/>
    </location>
</feature>
<comment type="pathway">
    <text evidence="2">Cofactor biosynthesis; molybdopterin biosynthesis.</text>
</comment>
<dbReference type="Gramene" id="TraesNOR5A03G02607910.1">
    <property type="protein sequence ID" value="TraesNOR5A03G02607910.1"/>
    <property type="gene ID" value="TraesNOR5A03G02607910"/>
</dbReference>
<dbReference type="InterPro" id="IPR000385">
    <property type="entry name" value="MoaA_NifB_PqqE_Fe-S-bd_CS"/>
</dbReference>
<dbReference type="SFLD" id="SFLDG01067">
    <property type="entry name" value="SPASM/twitch_domain_containing"/>
    <property type="match status" value="1"/>
</dbReference>
<dbReference type="InterPro" id="IPR058240">
    <property type="entry name" value="rSAM_sf"/>
</dbReference>
<evidence type="ECO:0000256" key="9">
    <source>
        <dbReference type="ARBA" id="ARBA00023014"/>
    </source>
</evidence>
<dbReference type="SFLD" id="SFLDG01386">
    <property type="entry name" value="main_SPASM_domain-containing"/>
    <property type="match status" value="1"/>
</dbReference>
<protein>
    <recommendedName>
        <fullName evidence="3">GTP 3',8-cyclase</fullName>
        <ecNumber evidence="3">4.1.99.22</ecNumber>
    </recommendedName>
</protein>
<gene>
    <name evidence="16" type="primary">LOC123102321</name>
</gene>
<dbReference type="Gramene" id="TraesCAD_scaffold_018368_01G000600.1">
    <property type="protein sequence ID" value="TraesCAD_scaffold_018368_01G000600.1"/>
    <property type="gene ID" value="TraesCAD_scaffold_018368_01G000600"/>
</dbReference>
<dbReference type="OrthoDB" id="429626at2759"/>
<dbReference type="Gramene" id="TraesPARA_EIv1.0_1612040.2">
    <property type="protein sequence ID" value="TraesPARA_EIv1.0_1612040.2.CDS"/>
    <property type="gene ID" value="TraesPARA_EIv1.0_1612040"/>
</dbReference>
<dbReference type="NCBIfam" id="TIGR02666">
    <property type="entry name" value="moaA"/>
    <property type="match status" value="1"/>
</dbReference>
<dbReference type="Gene3D" id="3.20.20.70">
    <property type="entry name" value="Aldolase class I"/>
    <property type="match status" value="1"/>
</dbReference>
<dbReference type="Gramene" id="TraesMAC5A03G02586660.1">
    <property type="protein sequence ID" value="TraesMAC5A03G02586660.1"/>
    <property type="gene ID" value="TraesMAC5A03G02586660"/>
</dbReference>
<dbReference type="InterPro" id="IPR007197">
    <property type="entry name" value="rSAM"/>
</dbReference>
<dbReference type="Gramene" id="TraesWEE_scaffold_074404_01G000400.1">
    <property type="protein sequence ID" value="TraesWEE_scaffold_074404_01G000400.1"/>
    <property type="gene ID" value="TraesWEE_scaffold_074404_01G000400"/>
</dbReference>
<dbReference type="AlphaFoldDB" id="A0A3B6KCW2"/>
<accession>A0A3B6KCW2</accession>
<evidence type="ECO:0000313" key="16">
    <source>
        <dbReference type="EnsemblPlants" id="TraesCS5A02G059400.1"/>
    </source>
</evidence>
<keyword evidence="9" id="KW-0411">Iron-sulfur</keyword>
<dbReference type="PANTHER" id="PTHR22960">
    <property type="entry name" value="MOLYBDOPTERIN COFACTOR SYNTHESIS PROTEIN A"/>
    <property type="match status" value="1"/>
</dbReference>
<keyword evidence="11" id="KW-0501">Molybdenum cofactor biosynthesis</keyword>
<dbReference type="Gramene" id="TraesROB_scaffold_003957_01G000400.1">
    <property type="protein sequence ID" value="TraesROB_scaffold_003957_01G000400.1"/>
    <property type="gene ID" value="TraesROB_scaffold_003957_01G000400"/>
</dbReference>
<dbReference type="InterPro" id="IPR040064">
    <property type="entry name" value="MoaA-like"/>
</dbReference>
<dbReference type="CDD" id="cd21117">
    <property type="entry name" value="Twitch_MoaA"/>
    <property type="match status" value="1"/>
</dbReference>
<dbReference type="HAMAP" id="MF_01225_B">
    <property type="entry name" value="MoaA_B"/>
    <property type="match status" value="1"/>
</dbReference>
<keyword evidence="8" id="KW-0408">Iron</keyword>
<dbReference type="Gramene" id="TraesCS5A03G0152300.1">
    <property type="protein sequence ID" value="TraesCS5A03G0152300.1.CDS"/>
    <property type="gene ID" value="TraesCS5A03G0152300"/>
</dbReference>
<dbReference type="GeneID" id="123102321"/>
<dbReference type="Proteomes" id="UP000019116">
    <property type="component" value="Chromosome 5A"/>
</dbReference>
<evidence type="ECO:0000256" key="10">
    <source>
        <dbReference type="ARBA" id="ARBA00023134"/>
    </source>
</evidence>
<dbReference type="RefSeq" id="XP_044379562.1">
    <property type="nucleotide sequence ID" value="XM_044523627.1"/>
</dbReference>
<evidence type="ECO:0000259" key="15">
    <source>
        <dbReference type="PROSITE" id="PS51918"/>
    </source>
</evidence>
<dbReference type="GO" id="GO:0061798">
    <property type="term" value="F:GTP 3',8'-cyclase activity"/>
    <property type="evidence" value="ECO:0000318"/>
    <property type="project" value="GO_Central"/>
</dbReference>
<feature type="compositionally biased region" description="Low complexity" evidence="14">
    <location>
        <begin position="46"/>
        <end position="57"/>
    </location>
</feature>
<dbReference type="SFLD" id="SFLDS00029">
    <property type="entry name" value="Radical_SAM"/>
    <property type="match status" value="1"/>
</dbReference>
<keyword evidence="5" id="KW-0949">S-adenosyl-L-methionine</keyword>
<dbReference type="Gramene" id="TraesPARA_EIv1.0_1612040.1">
    <property type="protein sequence ID" value="TraesPARA_EIv1.0_1612040.1.CDS"/>
    <property type="gene ID" value="TraesPARA_EIv1.0_1612040"/>
</dbReference>
<dbReference type="GO" id="GO:0046872">
    <property type="term" value="F:metal ion binding"/>
    <property type="evidence" value="ECO:0007669"/>
    <property type="project" value="UniProtKB-KW"/>
</dbReference>
<dbReference type="Pfam" id="PF06463">
    <property type="entry name" value="Mob_synth_C"/>
    <property type="match status" value="1"/>
</dbReference>
<dbReference type="Gramene" id="TraesSTA5A03G02579150.1">
    <property type="protein sequence ID" value="TraesSTA5A03G02579150.1"/>
    <property type="gene ID" value="TraesSTA5A03G02579150"/>
</dbReference>
<dbReference type="SFLD" id="SFLDG01383">
    <property type="entry name" value="cyclic_pyranopterin_phosphate"/>
    <property type="match status" value="1"/>
</dbReference>
<keyword evidence="10" id="KW-0342">GTP-binding</keyword>
<evidence type="ECO:0000256" key="5">
    <source>
        <dbReference type="ARBA" id="ARBA00022691"/>
    </source>
</evidence>